<organism evidence="3">
    <name type="scientific">Myoviridae sp. ctZhz2</name>
    <dbReference type="NCBI Taxonomy" id="2825129"/>
    <lineage>
        <taxon>Viruses</taxon>
        <taxon>Duplodnaviria</taxon>
        <taxon>Heunggongvirae</taxon>
        <taxon>Uroviricota</taxon>
        <taxon>Caudoviricetes</taxon>
    </lineage>
</organism>
<dbReference type="InterPro" id="IPR041140">
    <property type="entry name" value="DarA_N"/>
</dbReference>
<evidence type="ECO:0000259" key="2">
    <source>
        <dbReference type="Pfam" id="PF18788"/>
    </source>
</evidence>
<protein>
    <submittedName>
        <fullName evidence="3">Internal head protein</fullName>
    </submittedName>
</protein>
<evidence type="ECO:0000313" key="3">
    <source>
        <dbReference type="EMBL" id="DAF90843.1"/>
    </source>
</evidence>
<dbReference type="Pfam" id="PF18788">
    <property type="entry name" value="DarA_N"/>
    <property type="match status" value="1"/>
</dbReference>
<proteinExistence type="predicted"/>
<feature type="compositionally biased region" description="Basic and acidic residues" evidence="1">
    <location>
        <begin position="270"/>
        <end position="294"/>
    </location>
</feature>
<evidence type="ECO:0000256" key="1">
    <source>
        <dbReference type="SAM" id="MobiDB-lite"/>
    </source>
</evidence>
<feature type="region of interest" description="Disordered" evidence="1">
    <location>
        <begin position="256"/>
        <end position="299"/>
    </location>
</feature>
<dbReference type="EMBL" id="BK016038">
    <property type="protein sequence ID" value="DAF90843.1"/>
    <property type="molecule type" value="Genomic_DNA"/>
</dbReference>
<sequence>MTRSALKSRTFKRKLTRLTRRKRVVTMHKIYWDATAQPIGASFADVIYHLRADDADDLLMDAVSVDDFELDAAEVYDALDVEYRMLERKMNVMRRIMNRADADLKVREDNGPDDMGVNITKPFKRNGTQNIAVIFQLTDGQTVTIVLHNPDLDPGNIKPDDHLLSWKWMINKKDVTIVVAPEKGKDLNVNEVARRIMRLASKNSAAFARANARRAERIANIEKQKGEISDAEKELAQIESDISAAQVENEELVEQLSNKQTELKQAQDAAAERAKKAEEERQKAEEEARRKAEEEQTPAISKGDEKLMFPPITTWMPEGFVQVMASAQRIYQRDPAYRPEDSGINVVQRTLNSRKEKVFDISFTTDVEDKQGGNEEGPNLIAKTKRVRLADLVVDGSNHVVGMRLEYAKKFKLPYKVVQSGGPKTENGEEVPPLSTLDGLVTYIEHDLYREEPDGEKRVAEAMKRLGYTAFSGLDENKVTKNFVLNERGKWDFWMESVPFGAWDTPLAAELLATAYRNGSLKKEAWATHPLNTIEDVVKFIDEEKGWMNYNAPEGGRLRDALYRLDYKAFKGVDGKGNTVEYRDDPQKGWRRKVNGEDSPTDGSPWIDAMYALSKAFKNGSLEKESATNAPDEKARNPAESWETRPLDTLADVVKFIDDESGWWNPAKPAAQRLLEAVKRLGYTSFKGVDGEGSNVEFRQQDDGLWNRTLNGLDTGAEKGYWTSAMYTLSKAFKNGSLAAIDAPDKPAAPGTTVNEMEAEAKAVQQEEQQNADPQWEADKAYCERVINGELSQMGEVSAVIDQIMDIWDRADASGIAERSQLAEQAYNLIEKAALEAGMAAAK</sequence>
<reference evidence="3" key="1">
    <citation type="journal article" date="2021" name="Proc. Natl. Acad. Sci. U.S.A.">
        <title>A Catalog of Tens of Thousands of Viruses from Human Metagenomes Reveals Hidden Associations with Chronic Diseases.</title>
        <authorList>
            <person name="Tisza M.J."/>
            <person name="Buck C.B."/>
        </authorList>
    </citation>
    <scope>NUCLEOTIDE SEQUENCE</scope>
    <source>
        <strain evidence="3">CtZhz2</strain>
    </source>
</reference>
<accession>A0A8S5U8Q9</accession>
<feature type="region of interest" description="Disordered" evidence="1">
    <location>
        <begin position="622"/>
        <end position="641"/>
    </location>
</feature>
<feature type="domain" description="Defence against restriction A N-terminal" evidence="2">
    <location>
        <begin position="75"/>
        <end position="204"/>
    </location>
</feature>
<name>A0A8S5U8Q9_9CAUD</name>